<reference evidence="1 2" key="1">
    <citation type="journal article" date="2011" name="PLoS Genet.">
        <title>Azospirillum genomes reveal transition of bacteria from aquatic to terrestrial environments.</title>
        <authorList>
            <person name="Wisniewski-Dye F."/>
            <person name="Borziak K."/>
            <person name="Khalsa-Moyers G."/>
            <person name="Alexandre G."/>
            <person name="Sukharnikov L.O."/>
            <person name="Wuichet K."/>
            <person name="Hurst G.B."/>
            <person name="McDonald W.H."/>
            <person name="Robertson J.S."/>
            <person name="Barbe V."/>
            <person name="Calteau A."/>
            <person name="Rouy Z."/>
            <person name="Mangenot S."/>
            <person name="Prigent-Combaret C."/>
            <person name="Normand P."/>
            <person name="Boyer M."/>
            <person name="Siguier P."/>
            <person name="Dessaux Y."/>
            <person name="Elmerich C."/>
            <person name="Condemine G."/>
            <person name="Krishnen G."/>
            <person name="Kennedy I."/>
            <person name="Paterson A.H."/>
            <person name="Gonzalez V."/>
            <person name="Mavingui P."/>
            <person name="Zhulin I.B."/>
        </authorList>
    </citation>
    <scope>NUCLEOTIDE SEQUENCE [LARGE SCALE GENOMIC DNA]</scope>
    <source>
        <strain evidence="1 2">Sp245</strain>
    </source>
</reference>
<proteinExistence type="predicted"/>
<dbReference type="Proteomes" id="UP000007319">
    <property type="component" value="Plasmid AZOBR_p3"/>
</dbReference>
<keyword evidence="1" id="KW-0614">Plasmid</keyword>
<accession>A0A9P1NRC0</accession>
<sequence length="107" mass="11345">MPLDAGPDWLAQVTSGAVAVASSFVGRMMVHAGQVQLGRRKFWSKELGLETVTAVGMGLVLDAMAGHLGIDGQVRVGFVVAGSYIGPRIIEAVWQTVQSRLPRARAD</sequence>
<dbReference type="EMBL" id="HE577330">
    <property type="protein sequence ID" value="CCD02897.1"/>
    <property type="molecule type" value="Genomic_DNA"/>
</dbReference>
<evidence type="ECO:0000313" key="2">
    <source>
        <dbReference type="Proteomes" id="UP000007319"/>
    </source>
</evidence>
<geneLocation type="plasmid" evidence="1 2">
    <name>AZOBR_p3</name>
</geneLocation>
<dbReference type="AlphaFoldDB" id="A0A9P1NRC0"/>
<evidence type="ECO:0000313" key="1">
    <source>
        <dbReference type="EMBL" id="CCD02897.1"/>
    </source>
</evidence>
<gene>
    <name evidence="1" type="ORF">AZOBR_p340135</name>
</gene>
<name>A0A9P1NRC0_9PROT</name>
<dbReference type="Pfam" id="PF16083">
    <property type="entry name" value="Phage_holin_3_3"/>
    <property type="match status" value="1"/>
</dbReference>
<evidence type="ECO:0008006" key="3">
    <source>
        <dbReference type="Google" id="ProtNLM"/>
    </source>
</evidence>
<dbReference type="InterPro" id="IPR032126">
    <property type="entry name" value="LydA_holin"/>
</dbReference>
<keyword evidence="2" id="KW-1185">Reference proteome</keyword>
<organism evidence="1 2">
    <name type="scientific">Azospirillum baldaniorum</name>
    <dbReference type="NCBI Taxonomy" id="1064539"/>
    <lineage>
        <taxon>Bacteria</taxon>
        <taxon>Pseudomonadati</taxon>
        <taxon>Pseudomonadota</taxon>
        <taxon>Alphaproteobacteria</taxon>
        <taxon>Rhodospirillales</taxon>
        <taxon>Azospirillaceae</taxon>
        <taxon>Azospirillum</taxon>
    </lineage>
</organism>
<dbReference type="KEGG" id="abs:AZOBR_p340135"/>
<dbReference type="RefSeq" id="WP_014199409.1">
    <property type="nucleotide sequence ID" value="NZ_CP022255.1"/>
</dbReference>
<protein>
    <recommendedName>
        <fullName evidence="3">LydA holin phage, holin superfamily III</fullName>
    </recommendedName>
</protein>